<feature type="compositionally biased region" description="Basic and acidic residues" evidence="1">
    <location>
        <begin position="87"/>
        <end position="98"/>
    </location>
</feature>
<feature type="region of interest" description="Disordered" evidence="1">
    <location>
        <begin position="86"/>
        <end position="151"/>
    </location>
</feature>
<sequence length="151" mass="17027">MAAQHLAPFIAAYNAANRLILPICIGGKLLSRMFEDQGHSSPHRLSSQRLLHLLPLRPTAVRLASTHRPRIQRLHTTFADWRATEGAYKKEGEKEADKPCIPSRFEPPMRDGRRGRERPSPLPTSNPVQQTEKPPKRAPYAPIRPTDDDDA</sequence>
<evidence type="ECO:0000313" key="2">
    <source>
        <dbReference type="EMBL" id="KAF2801680.1"/>
    </source>
</evidence>
<reference evidence="2 4" key="1">
    <citation type="journal article" date="2020" name="Stud. Mycol.">
        <title>101 Dothideomycetes genomes: a test case for predicting lifestyles and emergence of pathogens.</title>
        <authorList>
            <person name="Haridas S."/>
            <person name="Albert R."/>
            <person name="Binder M."/>
            <person name="Bloem J."/>
            <person name="Labutti K."/>
            <person name="Salamov A."/>
            <person name="Andreopoulos B."/>
            <person name="Baker S."/>
            <person name="Barry K."/>
            <person name="Bills G."/>
            <person name="Bluhm B."/>
            <person name="Cannon C."/>
            <person name="Castanera R."/>
            <person name="Culley D."/>
            <person name="Daum C."/>
            <person name="Ezra D."/>
            <person name="Gonzalez J."/>
            <person name="Henrissat B."/>
            <person name="Kuo A."/>
            <person name="Liang C."/>
            <person name="Lipzen A."/>
            <person name="Lutzoni F."/>
            <person name="Magnuson J."/>
            <person name="Mondo S."/>
            <person name="Nolan M."/>
            <person name="Ohm R."/>
            <person name="Pangilinan J."/>
            <person name="Park H.-J."/>
            <person name="Ramirez L."/>
            <person name="Alfaro M."/>
            <person name="Sun H."/>
            <person name="Tritt A."/>
            <person name="Yoshinaga Y."/>
            <person name="Zwiers L.-H."/>
            <person name="Turgeon B."/>
            <person name="Goodwin S."/>
            <person name="Spatafora J."/>
            <person name="Crous P."/>
            <person name="Grigoriev I."/>
        </authorList>
    </citation>
    <scope>NUCLEOTIDE SEQUENCE</scope>
    <source>
        <strain evidence="2 4">CBS 304.34</strain>
    </source>
</reference>
<feature type="compositionally biased region" description="Polar residues" evidence="1">
    <location>
        <begin position="123"/>
        <end position="132"/>
    </location>
</feature>
<reference evidence="4" key="3">
    <citation type="submission" date="2025-04" db="UniProtKB">
        <authorList>
            <consortium name="RefSeq"/>
        </authorList>
    </citation>
    <scope>IDENTIFICATION</scope>
    <source>
        <strain evidence="4">CBS 304.34</strain>
    </source>
</reference>
<reference evidence="4" key="2">
    <citation type="submission" date="2020-04" db="EMBL/GenBank/DDBJ databases">
        <authorList>
            <consortium name="NCBI Genome Project"/>
        </authorList>
    </citation>
    <scope>NUCLEOTIDE SEQUENCE</scope>
    <source>
        <strain evidence="4">CBS 304.34</strain>
    </source>
</reference>
<dbReference type="GeneID" id="54467241"/>
<gene>
    <name evidence="2 4" type="ORF">BDZ99DRAFT_528151</name>
</gene>
<dbReference type="Proteomes" id="UP000504636">
    <property type="component" value="Unplaced"/>
</dbReference>
<dbReference type="RefSeq" id="XP_033568644.1">
    <property type="nucleotide sequence ID" value="XM_033726348.1"/>
</dbReference>
<evidence type="ECO:0000256" key="1">
    <source>
        <dbReference type="SAM" id="MobiDB-lite"/>
    </source>
</evidence>
<feature type="compositionally biased region" description="Basic and acidic residues" evidence="1">
    <location>
        <begin position="107"/>
        <end position="119"/>
    </location>
</feature>
<dbReference type="AlphaFoldDB" id="A0A6A6XZ47"/>
<proteinExistence type="predicted"/>
<organism evidence="2">
    <name type="scientific">Mytilinidion resinicola</name>
    <dbReference type="NCBI Taxonomy" id="574789"/>
    <lineage>
        <taxon>Eukaryota</taxon>
        <taxon>Fungi</taxon>
        <taxon>Dikarya</taxon>
        <taxon>Ascomycota</taxon>
        <taxon>Pezizomycotina</taxon>
        <taxon>Dothideomycetes</taxon>
        <taxon>Pleosporomycetidae</taxon>
        <taxon>Mytilinidiales</taxon>
        <taxon>Mytilinidiaceae</taxon>
        <taxon>Mytilinidion</taxon>
    </lineage>
</organism>
<dbReference type="EMBL" id="MU003728">
    <property type="protein sequence ID" value="KAF2801680.1"/>
    <property type="molecule type" value="Genomic_DNA"/>
</dbReference>
<dbReference type="OrthoDB" id="10500691at2759"/>
<protein>
    <submittedName>
        <fullName evidence="2 4">Uncharacterized protein</fullName>
    </submittedName>
</protein>
<accession>A0A6A6XZ47</accession>
<evidence type="ECO:0000313" key="3">
    <source>
        <dbReference type="Proteomes" id="UP000504636"/>
    </source>
</evidence>
<name>A0A6A6XZ47_9PEZI</name>
<keyword evidence="3" id="KW-1185">Reference proteome</keyword>
<evidence type="ECO:0000313" key="4">
    <source>
        <dbReference type="RefSeq" id="XP_033568644.1"/>
    </source>
</evidence>